<proteinExistence type="predicted"/>
<evidence type="ECO:0000313" key="3">
    <source>
        <dbReference type="Proteomes" id="UP000555411"/>
    </source>
</evidence>
<comment type="caution">
    <text evidence="2">The sequence shown here is derived from an EMBL/GenBank/DDBJ whole genome shotgun (WGS) entry which is preliminary data.</text>
</comment>
<keyword evidence="3" id="KW-1185">Reference proteome</keyword>
<organism evidence="2 3">
    <name type="scientific">Paragemmobacter straminiformis</name>
    <dbReference type="NCBI Taxonomy" id="2045119"/>
    <lineage>
        <taxon>Bacteria</taxon>
        <taxon>Pseudomonadati</taxon>
        <taxon>Pseudomonadota</taxon>
        <taxon>Alphaproteobacteria</taxon>
        <taxon>Rhodobacterales</taxon>
        <taxon>Paracoccaceae</taxon>
        <taxon>Paragemmobacter</taxon>
    </lineage>
</organism>
<sequence>MSGLRTYLAPLVLCMFPQASPAIAQTAPDPEWFAICTGRLSALMEHQFLTDGPASEATRAKRDAMADLLEAVALPDQVPHLMGLRVDAKWAYRALLDQAAFGPDPAHRAARQARALGAACTDMLLG</sequence>
<reference evidence="2 3" key="1">
    <citation type="journal article" date="2017" name="Int. J. Syst. Evol. Microbiol.">
        <title>Gemmobacter straminiformis sp. nov., isolated from an artificial fountain.</title>
        <authorList>
            <person name="Kang J.Y."/>
            <person name="Kim M.J."/>
            <person name="Chun J."/>
            <person name="Son K.P."/>
            <person name="Jahng K.Y."/>
        </authorList>
    </citation>
    <scope>NUCLEOTIDE SEQUENCE [LARGE SCALE GENOMIC DNA]</scope>
    <source>
        <strain evidence="2 3">CAM-8</strain>
    </source>
</reference>
<accession>A0A842I863</accession>
<keyword evidence="1" id="KW-0732">Signal</keyword>
<dbReference type="AlphaFoldDB" id="A0A842I863"/>
<dbReference type="RefSeq" id="WP_185797339.1">
    <property type="nucleotide sequence ID" value="NZ_JACLQD010000002.1"/>
</dbReference>
<feature type="signal peptide" evidence="1">
    <location>
        <begin position="1"/>
        <end position="24"/>
    </location>
</feature>
<protein>
    <submittedName>
        <fullName evidence="2">Uncharacterized protein</fullName>
    </submittedName>
</protein>
<dbReference type="EMBL" id="JACLQD010000002">
    <property type="protein sequence ID" value="MBC2835761.1"/>
    <property type="molecule type" value="Genomic_DNA"/>
</dbReference>
<evidence type="ECO:0000313" key="2">
    <source>
        <dbReference type="EMBL" id="MBC2835761.1"/>
    </source>
</evidence>
<gene>
    <name evidence="2" type="ORF">H7F16_09620</name>
</gene>
<feature type="chain" id="PRO_5032945983" evidence="1">
    <location>
        <begin position="25"/>
        <end position="126"/>
    </location>
</feature>
<evidence type="ECO:0000256" key="1">
    <source>
        <dbReference type="SAM" id="SignalP"/>
    </source>
</evidence>
<dbReference type="Proteomes" id="UP000555411">
    <property type="component" value="Unassembled WGS sequence"/>
</dbReference>
<name>A0A842I863_9RHOB</name>